<accession>A0A0K9P2B3</accession>
<sequence length="175" mass="19264">MQNSPAAFTFLLSLFFCSLVSSTGVVVDPKKTVYEILPTFGLPAGLLPDSVVSYSLSKDGSFVVELVAPCHVQFDYLVYYDKTISGTLKLGGIFDLEGVQVKKLLFWFDVDSIQVDLPPTDSIYFEIGWISKTLDVDQFKTVRSCGDGVGLCGNNTGFWKIPEPLIDEVSQLLTE</sequence>
<reference evidence="3" key="1">
    <citation type="journal article" date="2016" name="Nature">
        <title>The genome of the seagrass Zostera marina reveals angiosperm adaptation to the sea.</title>
        <authorList>
            <person name="Olsen J.L."/>
            <person name="Rouze P."/>
            <person name="Verhelst B."/>
            <person name="Lin Y.-C."/>
            <person name="Bayer T."/>
            <person name="Collen J."/>
            <person name="Dattolo E."/>
            <person name="De Paoli E."/>
            <person name="Dittami S."/>
            <person name="Maumus F."/>
            <person name="Michel G."/>
            <person name="Kersting A."/>
            <person name="Lauritano C."/>
            <person name="Lohaus R."/>
            <person name="Toepel M."/>
            <person name="Tonon T."/>
            <person name="Vanneste K."/>
            <person name="Amirebrahimi M."/>
            <person name="Brakel J."/>
            <person name="Bostroem C."/>
            <person name="Chovatia M."/>
            <person name="Grimwood J."/>
            <person name="Jenkins J.W."/>
            <person name="Jueterbock A."/>
            <person name="Mraz A."/>
            <person name="Stam W.T."/>
            <person name="Tice H."/>
            <person name="Bornberg-Bauer E."/>
            <person name="Green P.J."/>
            <person name="Pearson G.A."/>
            <person name="Procaccini G."/>
            <person name="Duarte C.M."/>
            <person name="Schmutz J."/>
            <person name="Reusch T.B.H."/>
            <person name="Van de Peer Y."/>
        </authorList>
    </citation>
    <scope>NUCLEOTIDE SEQUENCE [LARGE SCALE GENOMIC DNA]</scope>
    <source>
        <strain evidence="3">cv. Finnish</strain>
    </source>
</reference>
<feature type="signal peptide" evidence="1">
    <location>
        <begin position="1"/>
        <end position="22"/>
    </location>
</feature>
<dbReference type="InterPro" id="IPR036758">
    <property type="entry name" value="At5g01610-like"/>
</dbReference>
<dbReference type="EMBL" id="LFYR01001368">
    <property type="protein sequence ID" value="KMZ62397.1"/>
    <property type="molecule type" value="Genomic_DNA"/>
</dbReference>
<dbReference type="Gene3D" id="2.30.240.10">
    <property type="entry name" value="At5g01610-like"/>
    <property type="match status" value="1"/>
</dbReference>
<dbReference type="PANTHER" id="PTHR31676:SF71">
    <property type="entry name" value="EXPRESSED PROTEIN"/>
    <property type="match status" value="1"/>
</dbReference>
<protein>
    <submittedName>
        <fullName evidence="2">Uncharacterized protein</fullName>
    </submittedName>
</protein>
<name>A0A0K9P2B3_ZOSMR</name>
<dbReference type="OrthoDB" id="755906at2759"/>
<dbReference type="Pfam" id="PF04398">
    <property type="entry name" value="DUF538"/>
    <property type="match status" value="1"/>
</dbReference>
<keyword evidence="3" id="KW-1185">Reference proteome</keyword>
<evidence type="ECO:0000313" key="2">
    <source>
        <dbReference type="EMBL" id="KMZ62397.1"/>
    </source>
</evidence>
<dbReference type="OMA" id="SCGDSWK"/>
<gene>
    <name evidence="2" type="ORF">ZOSMA_46G00730</name>
</gene>
<evidence type="ECO:0000313" key="3">
    <source>
        <dbReference type="Proteomes" id="UP000036987"/>
    </source>
</evidence>
<keyword evidence="1" id="KW-0732">Signal</keyword>
<dbReference type="InterPro" id="IPR007493">
    <property type="entry name" value="DUF538"/>
</dbReference>
<organism evidence="2 3">
    <name type="scientific">Zostera marina</name>
    <name type="common">Eelgrass</name>
    <dbReference type="NCBI Taxonomy" id="29655"/>
    <lineage>
        <taxon>Eukaryota</taxon>
        <taxon>Viridiplantae</taxon>
        <taxon>Streptophyta</taxon>
        <taxon>Embryophyta</taxon>
        <taxon>Tracheophyta</taxon>
        <taxon>Spermatophyta</taxon>
        <taxon>Magnoliopsida</taxon>
        <taxon>Liliopsida</taxon>
        <taxon>Zosteraceae</taxon>
        <taxon>Zostera</taxon>
    </lineage>
</organism>
<evidence type="ECO:0000256" key="1">
    <source>
        <dbReference type="SAM" id="SignalP"/>
    </source>
</evidence>
<proteinExistence type="predicted"/>
<dbReference type="SUPFAM" id="SSF141562">
    <property type="entry name" value="At5g01610-like"/>
    <property type="match status" value="1"/>
</dbReference>
<dbReference type="Proteomes" id="UP000036987">
    <property type="component" value="Unassembled WGS sequence"/>
</dbReference>
<comment type="caution">
    <text evidence="2">The sequence shown here is derived from an EMBL/GenBank/DDBJ whole genome shotgun (WGS) entry which is preliminary data.</text>
</comment>
<dbReference type="PANTHER" id="PTHR31676">
    <property type="entry name" value="T31J12.3 PROTEIN-RELATED"/>
    <property type="match status" value="1"/>
</dbReference>
<feature type="chain" id="PRO_5005527352" evidence="1">
    <location>
        <begin position="23"/>
        <end position="175"/>
    </location>
</feature>
<dbReference type="AlphaFoldDB" id="A0A0K9P2B3"/>